<reference evidence="2" key="1">
    <citation type="journal article" date="2014" name="Int. J. Syst. Evol. Microbiol.">
        <title>Complete genome sequence of Corynebacterium casei LMG S-19264T (=DSM 44701T), isolated from a smear-ripened cheese.</title>
        <authorList>
            <consortium name="US DOE Joint Genome Institute (JGI-PGF)"/>
            <person name="Walter F."/>
            <person name="Albersmeier A."/>
            <person name="Kalinowski J."/>
            <person name="Ruckert C."/>
        </authorList>
    </citation>
    <scope>NUCLEOTIDE SEQUENCE</scope>
    <source>
        <strain evidence="2">JCM 12580</strain>
    </source>
</reference>
<dbReference type="AlphaFoldDB" id="A0A917V1R7"/>
<accession>A0A917V1R7</accession>
<comment type="caution">
    <text evidence="2">The sequence shown here is derived from an EMBL/GenBank/DDBJ whole genome shotgun (WGS) entry which is preliminary data.</text>
</comment>
<keyword evidence="1" id="KW-0472">Membrane</keyword>
<feature type="transmembrane region" description="Helical" evidence="1">
    <location>
        <begin position="70"/>
        <end position="90"/>
    </location>
</feature>
<gene>
    <name evidence="2" type="ORF">GCM10007063_34830</name>
</gene>
<feature type="transmembrane region" description="Helical" evidence="1">
    <location>
        <begin position="102"/>
        <end position="123"/>
    </location>
</feature>
<evidence type="ECO:0000313" key="3">
    <source>
        <dbReference type="Proteomes" id="UP000658382"/>
    </source>
</evidence>
<sequence>MNCKVYGVYKNIRYRILVIDNQSYILDLGRSIWLMLFPFFFWMFPNPVFKVEDQEIVEKLKTPEVKQANNTGGLGLLSGGIAVLIANLLRPLTDYFDIQSSPFVNSIIVIIAVILMFLIRFYINHLNKKNLYQVVRLERLSKDRLWVRPKPFKHFSLVLGMYLFFLIFTVMLFVAFIEFPNVLILCFTMLFLFLVLFASSIAVAVGHTTVKFKGDKNK</sequence>
<keyword evidence="1" id="KW-1133">Transmembrane helix</keyword>
<dbReference type="NCBIfam" id="TIGR01218">
    <property type="entry name" value="Gpos_tandem_5TM"/>
    <property type="match status" value="1"/>
</dbReference>
<feature type="transmembrane region" description="Helical" evidence="1">
    <location>
        <begin position="182"/>
        <end position="206"/>
    </location>
</feature>
<keyword evidence="3" id="KW-1185">Reference proteome</keyword>
<organism evidence="2 3">
    <name type="scientific">Lentibacillus kapialis</name>
    <dbReference type="NCBI Taxonomy" id="340214"/>
    <lineage>
        <taxon>Bacteria</taxon>
        <taxon>Bacillati</taxon>
        <taxon>Bacillota</taxon>
        <taxon>Bacilli</taxon>
        <taxon>Bacillales</taxon>
        <taxon>Bacillaceae</taxon>
        <taxon>Lentibacillus</taxon>
    </lineage>
</organism>
<dbReference type="InterPro" id="IPR005915">
    <property type="entry name" value="Tandem_5TM"/>
</dbReference>
<feature type="transmembrane region" description="Helical" evidence="1">
    <location>
        <begin position="31"/>
        <end position="49"/>
    </location>
</feature>
<name>A0A917V1R7_9BACI</name>
<dbReference type="RefSeq" id="WP_188634385.1">
    <property type="nucleotide sequence ID" value="NZ_BMNQ01000104.1"/>
</dbReference>
<evidence type="ECO:0000313" key="2">
    <source>
        <dbReference type="EMBL" id="GGK09384.1"/>
    </source>
</evidence>
<evidence type="ECO:0000256" key="1">
    <source>
        <dbReference type="SAM" id="Phobius"/>
    </source>
</evidence>
<evidence type="ECO:0008006" key="4">
    <source>
        <dbReference type="Google" id="ProtNLM"/>
    </source>
</evidence>
<proteinExistence type="predicted"/>
<dbReference type="EMBL" id="BMNQ01000104">
    <property type="protein sequence ID" value="GGK09384.1"/>
    <property type="molecule type" value="Genomic_DNA"/>
</dbReference>
<dbReference type="Proteomes" id="UP000658382">
    <property type="component" value="Unassembled WGS sequence"/>
</dbReference>
<dbReference type="Pfam" id="PF04276">
    <property type="entry name" value="DUF443"/>
    <property type="match status" value="1"/>
</dbReference>
<keyword evidence="1" id="KW-0812">Transmembrane</keyword>
<protein>
    <recommendedName>
        <fullName evidence="4">DUF443 family protein</fullName>
    </recommendedName>
</protein>
<reference evidence="2" key="2">
    <citation type="submission" date="2020-09" db="EMBL/GenBank/DDBJ databases">
        <authorList>
            <person name="Sun Q."/>
            <person name="Ohkuma M."/>
        </authorList>
    </citation>
    <scope>NUCLEOTIDE SEQUENCE</scope>
    <source>
        <strain evidence="2">JCM 12580</strain>
    </source>
</reference>
<feature type="transmembrane region" description="Helical" evidence="1">
    <location>
        <begin position="154"/>
        <end position="176"/>
    </location>
</feature>